<gene>
    <name evidence="2" type="ORF">A7X83_05495</name>
</gene>
<name>A0A2W6IFB7_STEMA</name>
<comment type="caution">
    <text evidence="2">The sequence shown here is derived from an EMBL/GenBank/DDBJ whole genome shotgun (WGS) entry which is preliminary data.</text>
</comment>
<keyword evidence="1" id="KW-0472">Membrane</keyword>
<reference evidence="2 3" key="1">
    <citation type="submission" date="2016-05" db="EMBL/GenBank/DDBJ databases">
        <authorList>
            <person name="Lavstsen T."/>
            <person name="Jespersen J.S."/>
        </authorList>
    </citation>
    <scope>NUCLEOTIDE SEQUENCE [LARGE SCALE GENOMIC DNA]</scope>
    <source>
        <strain evidence="2 3">SM-5815</strain>
    </source>
</reference>
<evidence type="ECO:0000313" key="3">
    <source>
        <dbReference type="Proteomes" id="UP000249614"/>
    </source>
</evidence>
<keyword evidence="1" id="KW-0812">Transmembrane</keyword>
<proteinExistence type="predicted"/>
<dbReference type="AlphaFoldDB" id="A0A2W6IFB7"/>
<evidence type="ECO:0000256" key="1">
    <source>
        <dbReference type="SAM" id="Phobius"/>
    </source>
</evidence>
<dbReference type="EMBL" id="LXXM01000113">
    <property type="protein sequence ID" value="PZS93784.1"/>
    <property type="molecule type" value="Genomic_DNA"/>
</dbReference>
<organism evidence="2 3">
    <name type="scientific">Stenotrophomonas maltophilia</name>
    <name type="common">Pseudomonas maltophilia</name>
    <name type="synonym">Xanthomonas maltophilia</name>
    <dbReference type="NCBI Taxonomy" id="40324"/>
    <lineage>
        <taxon>Bacteria</taxon>
        <taxon>Pseudomonadati</taxon>
        <taxon>Pseudomonadota</taxon>
        <taxon>Gammaproteobacteria</taxon>
        <taxon>Lysobacterales</taxon>
        <taxon>Lysobacteraceae</taxon>
        <taxon>Stenotrophomonas</taxon>
        <taxon>Stenotrophomonas maltophilia group</taxon>
    </lineage>
</organism>
<accession>A0A2W6IFB7</accession>
<feature type="transmembrane region" description="Helical" evidence="1">
    <location>
        <begin position="12"/>
        <end position="35"/>
    </location>
</feature>
<keyword evidence="1" id="KW-1133">Transmembrane helix</keyword>
<dbReference type="Proteomes" id="UP000249614">
    <property type="component" value="Unassembled WGS sequence"/>
</dbReference>
<protein>
    <recommendedName>
        <fullName evidence="4">Transmembrane protein</fullName>
    </recommendedName>
</protein>
<evidence type="ECO:0000313" key="2">
    <source>
        <dbReference type="EMBL" id="PZS93784.1"/>
    </source>
</evidence>
<sequence>MGRWMDPLCENILIGLGTGLVTGLLSGYYSGMVISRTSRFHSLLRDAQRVLKQVEFEQLDSAVVIRYWEPRQLGAVADDLATDREVHAATVVRTRSIDVTKAFYAAVEGKLNATEFEAVLTRTRNEISKLRPSKRVLIPWGQL</sequence>
<evidence type="ECO:0008006" key="4">
    <source>
        <dbReference type="Google" id="ProtNLM"/>
    </source>
</evidence>